<protein>
    <submittedName>
        <fullName evidence="1">Uncharacterized protein</fullName>
    </submittedName>
</protein>
<accession>A0ABT0E5S4</accession>
<evidence type="ECO:0000313" key="2">
    <source>
        <dbReference type="Proteomes" id="UP001165524"/>
    </source>
</evidence>
<dbReference type="RefSeq" id="WP_246949760.1">
    <property type="nucleotide sequence ID" value="NZ_JALKII010000002.1"/>
</dbReference>
<evidence type="ECO:0000313" key="1">
    <source>
        <dbReference type="EMBL" id="MCK0537137.1"/>
    </source>
</evidence>
<gene>
    <name evidence="1" type="ORF">MU846_05380</name>
</gene>
<proteinExistence type="predicted"/>
<reference evidence="1" key="1">
    <citation type="submission" date="2022-04" db="EMBL/GenBank/DDBJ databases">
        <title>Alcanivorax sp. CY1518 draft genome sequence.</title>
        <authorList>
            <person name="Zhao G."/>
            <person name="An M."/>
        </authorList>
    </citation>
    <scope>NUCLEOTIDE SEQUENCE</scope>
    <source>
        <strain evidence="1">CY1518</strain>
    </source>
</reference>
<sequence length="63" mass="7249">MSHHTDDENEILNELANIIARHADWLDGPTFMRLCEQTARGYFDDLPGMEDFAQALREELGLD</sequence>
<organism evidence="1 2">
    <name type="scientific">Alcanivorax quisquiliarum</name>
    <dbReference type="NCBI Taxonomy" id="2933565"/>
    <lineage>
        <taxon>Bacteria</taxon>
        <taxon>Pseudomonadati</taxon>
        <taxon>Pseudomonadota</taxon>
        <taxon>Gammaproteobacteria</taxon>
        <taxon>Oceanospirillales</taxon>
        <taxon>Alcanivoracaceae</taxon>
        <taxon>Alcanivorax</taxon>
    </lineage>
</organism>
<name>A0ABT0E5S4_9GAMM</name>
<dbReference type="Proteomes" id="UP001165524">
    <property type="component" value="Unassembled WGS sequence"/>
</dbReference>
<dbReference type="EMBL" id="JALKII010000002">
    <property type="protein sequence ID" value="MCK0537137.1"/>
    <property type="molecule type" value="Genomic_DNA"/>
</dbReference>
<comment type="caution">
    <text evidence="1">The sequence shown here is derived from an EMBL/GenBank/DDBJ whole genome shotgun (WGS) entry which is preliminary data.</text>
</comment>
<keyword evidence="2" id="KW-1185">Reference proteome</keyword>